<protein>
    <submittedName>
        <fullName evidence="1">Uncharacterized protein</fullName>
    </submittedName>
</protein>
<sequence length="71" mass="8497">MKSKLNSCLFINKKGKLFRVSCPFRVRGKNAIKLQEHQLYVVDQIYQIDDNIILYEINKVEVNHRDYEILI</sequence>
<accession>A0A1G9S1I2</accession>
<evidence type="ECO:0000313" key="2">
    <source>
        <dbReference type="Proteomes" id="UP000199226"/>
    </source>
</evidence>
<reference evidence="2" key="1">
    <citation type="submission" date="2016-10" db="EMBL/GenBank/DDBJ databases">
        <authorList>
            <person name="Varghese N."/>
            <person name="Submissions S."/>
        </authorList>
    </citation>
    <scope>NUCLEOTIDE SEQUENCE [LARGE SCALE GENOMIC DNA]</scope>
    <source>
        <strain evidence="2">DSM 24536</strain>
    </source>
</reference>
<dbReference type="Proteomes" id="UP000199226">
    <property type="component" value="Unassembled WGS sequence"/>
</dbReference>
<evidence type="ECO:0000313" key="1">
    <source>
        <dbReference type="EMBL" id="SDM29127.1"/>
    </source>
</evidence>
<keyword evidence="2" id="KW-1185">Reference proteome</keyword>
<dbReference type="AlphaFoldDB" id="A0A1G9S1I2"/>
<gene>
    <name evidence="1" type="ORF">SAMN05421813_10925</name>
</gene>
<dbReference type="EMBL" id="FNHH01000009">
    <property type="protein sequence ID" value="SDM29127.1"/>
    <property type="molecule type" value="Genomic_DNA"/>
</dbReference>
<organism evidence="1 2">
    <name type="scientific">Daejeonella rubra</name>
    <dbReference type="NCBI Taxonomy" id="990371"/>
    <lineage>
        <taxon>Bacteria</taxon>
        <taxon>Pseudomonadati</taxon>
        <taxon>Bacteroidota</taxon>
        <taxon>Sphingobacteriia</taxon>
        <taxon>Sphingobacteriales</taxon>
        <taxon>Sphingobacteriaceae</taxon>
        <taxon>Daejeonella</taxon>
    </lineage>
</organism>
<proteinExistence type="predicted"/>
<name>A0A1G9S1I2_9SPHI</name>